<evidence type="ECO:0000256" key="1">
    <source>
        <dbReference type="SAM" id="MobiDB-lite"/>
    </source>
</evidence>
<reference evidence="5 6" key="1">
    <citation type="submission" date="2024-06" db="EMBL/GenBank/DDBJ databases">
        <title>A chromosome-level genome assembly of beet webworm, Loxostege sticticalis.</title>
        <authorList>
            <person name="Zhang Y."/>
        </authorList>
    </citation>
    <scope>NUCLEOTIDE SEQUENCE [LARGE SCALE GENOMIC DNA]</scope>
    <source>
        <strain evidence="4">AQ026</strain>
        <strain evidence="3">AQ028</strain>
        <tissue evidence="3">Male pupae</tissue>
        <tissue evidence="4">Whole body</tissue>
    </source>
</reference>
<dbReference type="Proteomes" id="UP001549920">
    <property type="component" value="Unassembled WGS sequence"/>
</dbReference>
<accession>A0ABD0SSY9</accession>
<sequence>MTFESLMSQMGSGSKQLTDRYAEYGAPVADQHVFYSYEPPAQGHVEASSKYTYGGGGHKSNAAMSALTLLAFLFFLHILQQCIKDHMVSMSTPQITIMTAGREGETPAKRADSKIDRTGLTEKNENELAENNEDKYLMKINTAEPPRYGASNYKKSSDDQRVVQSEFVSAMDEK</sequence>
<dbReference type="EMBL" id="JBEUOH010000015">
    <property type="protein sequence ID" value="KAL0878525.1"/>
    <property type="molecule type" value="Genomic_DNA"/>
</dbReference>
<evidence type="ECO:0000313" key="5">
    <source>
        <dbReference type="Proteomes" id="UP001549920"/>
    </source>
</evidence>
<evidence type="ECO:0000313" key="6">
    <source>
        <dbReference type="Proteomes" id="UP001549921"/>
    </source>
</evidence>
<evidence type="ECO:0000256" key="2">
    <source>
        <dbReference type="SAM" id="Phobius"/>
    </source>
</evidence>
<dbReference type="Proteomes" id="UP001549921">
    <property type="component" value="Unassembled WGS sequence"/>
</dbReference>
<proteinExistence type="predicted"/>
<keyword evidence="2" id="KW-0812">Transmembrane</keyword>
<evidence type="ECO:0000313" key="3">
    <source>
        <dbReference type="EMBL" id="KAL0828852.1"/>
    </source>
</evidence>
<comment type="caution">
    <text evidence="3">The sequence shown here is derived from an EMBL/GenBank/DDBJ whole genome shotgun (WGS) entry which is preliminary data.</text>
</comment>
<keyword evidence="2" id="KW-1133">Transmembrane helix</keyword>
<dbReference type="AlphaFoldDB" id="A0ABD0SSY9"/>
<organism evidence="3 6">
    <name type="scientific">Loxostege sticticalis</name>
    <name type="common">Beet webworm moth</name>
    <dbReference type="NCBI Taxonomy" id="481309"/>
    <lineage>
        <taxon>Eukaryota</taxon>
        <taxon>Metazoa</taxon>
        <taxon>Ecdysozoa</taxon>
        <taxon>Arthropoda</taxon>
        <taxon>Hexapoda</taxon>
        <taxon>Insecta</taxon>
        <taxon>Pterygota</taxon>
        <taxon>Neoptera</taxon>
        <taxon>Endopterygota</taxon>
        <taxon>Lepidoptera</taxon>
        <taxon>Glossata</taxon>
        <taxon>Ditrysia</taxon>
        <taxon>Pyraloidea</taxon>
        <taxon>Crambidae</taxon>
        <taxon>Pyraustinae</taxon>
        <taxon>Loxostege</taxon>
    </lineage>
</organism>
<feature type="region of interest" description="Disordered" evidence="1">
    <location>
        <begin position="145"/>
        <end position="174"/>
    </location>
</feature>
<keyword evidence="2" id="KW-0472">Membrane</keyword>
<protein>
    <submittedName>
        <fullName evidence="3">Uncharacterized protein</fullName>
    </submittedName>
</protein>
<gene>
    <name evidence="4" type="ORF">ABMA27_003614</name>
    <name evidence="3" type="ORF">ABMA28_003763</name>
</gene>
<evidence type="ECO:0000313" key="4">
    <source>
        <dbReference type="EMBL" id="KAL0878525.1"/>
    </source>
</evidence>
<feature type="transmembrane region" description="Helical" evidence="2">
    <location>
        <begin position="62"/>
        <end position="79"/>
    </location>
</feature>
<keyword evidence="5" id="KW-1185">Reference proteome</keyword>
<dbReference type="EMBL" id="JBEDNZ010000015">
    <property type="protein sequence ID" value="KAL0828852.1"/>
    <property type="molecule type" value="Genomic_DNA"/>
</dbReference>
<name>A0ABD0SSY9_LOXSC</name>